<dbReference type="Proteomes" id="UP000029553">
    <property type="component" value="Unassembled WGS sequence"/>
</dbReference>
<dbReference type="InterPro" id="IPR021317">
    <property type="entry name" value="DUF2917"/>
</dbReference>
<gene>
    <name evidence="1" type="ORF">P353_01335</name>
</gene>
<reference evidence="1 2" key="1">
    <citation type="submission" date="2013-09" db="EMBL/GenBank/DDBJ databases">
        <title>High correlation between genotypes and phenotypes of environmental bacteria Comamonas testosteroni strains.</title>
        <authorList>
            <person name="Liu L."/>
            <person name="Zhu W."/>
            <person name="Xia X."/>
            <person name="Xu B."/>
            <person name="Luo M."/>
            <person name="Wang G."/>
        </authorList>
    </citation>
    <scope>NUCLEOTIDE SEQUENCE [LARGE SCALE GENOMIC DNA]</scope>
    <source>
        <strain evidence="1 2">JL40</strain>
    </source>
</reference>
<evidence type="ECO:0008006" key="3">
    <source>
        <dbReference type="Google" id="ProtNLM"/>
    </source>
</evidence>
<accession>A0A096FNM2</accession>
<dbReference type="EMBL" id="AWOR01000001">
    <property type="protein sequence ID" value="KGH31921.1"/>
    <property type="molecule type" value="Genomic_DNA"/>
</dbReference>
<organism evidence="1 2">
    <name type="scientific">Comamonas testosteroni</name>
    <name type="common">Pseudomonas testosteroni</name>
    <dbReference type="NCBI Taxonomy" id="285"/>
    <lineage>
        <taxon>Bacteria</taxon>
        <taxon>Pseudomonadati</taxon>
        <taxon>Pseudomonadota</taxon>
        <taxon>Betaproteobacteria</taxon>
        <taxon>Burkholderiales</taxon>
        <taxon>Comamonadaceae</taxon>
        <taxon>Comamonas</taxon>
    </lineage>
</organism>
<sequence length="89" mass="9274">MQMLRIRCGQSLWLQTQSGIVWLTCESQLADSFLHPGQSLRLTGPATLYLGAHGSQNSQDASLRWCDAAATPSQAVAAAAASASASALA</sequence>
<dbReference type="AlphaFoldDB" id="A0A096FNM2"/>
<evidence type="ECO:0000313" key="2">
    <source>
        <dbReference type="Proteomes" id="UP000029553"/>
    </source>
</evidence>
<protein>
    <recommendedName>
        <fullName evidence="3">DUF2917 domain-containing protein</fullName>
    </recommendedName>
</protein>
<proteinExistence type="predicted"/>
<name>A0A096FNM2_COMTE</name>
<evidence type="ECO:0000313" key="1">
    <source>
        <dbReference type="EMBL" id="KGH31921.1"/>
    </source>
</evidence>
<comment type="caution">
    <text evidence="1">The sequence shown here is derived from an EMBL/GenBank/DDBJ whole genome shotgun (WGS) entry which is preliminary data.</text>
</comment>
<dbReference type="Pfam" id="PF11142">
    <property type="entry name" value="DUF2917"/>
    <property type="match status" value="1"/>
</dbReference>